<feature type="region of interest" description="Disordered" evidence="2">
    <location>
        <begin position="330"/>
        <end position="424"/>
    </location>
</feature>
<reference evidence="4" key="1">
    <citation type="submission" date="2022-10" db="EMBL/GenBank/DDBJ databases">
        <title>Puccinia triticina Genome sequencing and assembly.</title>
        <authorList>
            <person name="Li C."/>
        </authorList>
    </citation>
    <scope>NUCLEOTIDE SEQUENCE</scope>
    <source>
        <strain evidence="4">Pt15</strain>
    </source>
</reference>
<gene>
    <name evidence="4" type="ORF">PtA15_6A517</name>
</gene>
<feature type="compositionally biased region" description="Basic and acidic residues" evidence="2">
    <location>
        <begin position="264"/>
        <end position="279"/>
    </location>
</feature>
<dbReference type="Proteomes" id="UP001164743">
    <property type="component" value="Chromosome 6A"/>
</dbReference>
<keyword evidence="5" id="KW-1185">Reference proteome</keyword>
<keyword evidence="1" id="KW-0175">Coiled coil</keyword>
<sequence>MLIKRLIFAYLFTFPLGECNLGQEAREMATIGSHGMDGGPRATAEGLGLHGANHDSAHLKGGLHASDGHSDSEDDMPNLLEMAKNEPPDAHGDVMDRMAANARFELPYLPHPDEWRIKTCFQTTICSNATPQNNTRANWSLGKTKAYFGSKKVKKPSTSGPNPNELLKKLRGPVKEEGAGKQLEEPINHHESATNEGGEHPKEPKDHGDPGNGQAAEGHLNEAVKPKQSESGTPKHVEGNVEDAEIHPQEPIKNQESPANAHGEGTEAHPKGAKEHEEPTNEEGAEDPLKELINPPESKWRTPEFPPIFSKDPVVAESYILGGEIKSIKEKHESLDPIQGNEHSSDPIKENEHSSDPIKENEHSSDSIKENGHSSDPIKENGESSDPIKENGHSLDPIEENGHSSDPIKENGHPSDPIKDNDQPLNRIKNELMSRLYGGNPASKFSGDMAQTLKDYVTSDEHLLILERLYQRRNELLHVHGKMQALTNRVVSALGGEDATSDTFKQIIQYHKKINSEEHRIGDPERKADPSLYRKYTTTLTLAQLDPAAYKMHLSPLLYLEEVTRRLERDSIVGLQKASGYIGSTPRLEVLRSAAKEVEEYANLSREVDMLQNKAMNLRDHIPSFTKAQFQDARYIRNKFKELLTIDEEALNPKRFVNKTPAEKKN</sequence>
<protein>
    <submittedName>
        <fullName evidence="4">Uncharacterized protein</fullName>
    </submittedName>
</protein>
<feature type="compositionally biased region" description="Basic and acidic residues" evidence="2">
    <location>
        <begin position="173"/>
        <end position="209"/>
    </location>
</feature>
<evidence type="ECO:0000256" key="1">
    <source>
        <dbReference type="SAM" id="Coils"/>
    </source>
</evidence>
<accession>A0ABY7CNG2</accession>
<feature type="chain" id="PRO_5045622683" evidence="3">
    <location>
        <begin position="18"/>
        <end position="666"/>
    </location>
</feature>
<dbReference type="RefSeq" id="XP_053021443.1">
    <property type="nucleotide sequence ID" value="XM_053170231.1"/>
</dbReference>
<dbReference type="EMBL" id="CP110426">
    <property type="protein sequence ID" value="WAQ85888.1"/>
    <property type="molecule type" value="Genomic_DNA"/>
</dbReference>
<name>A0ABY7CNG2_9BASI</name>
<feature type="signal peptide" evidence="3">
    <location>
        <begin position="1"/>
        <end position="17"/>
    </location>
</feature>
<feature type="compositionally biased region" description="Basic and acidic residues" evidence="2">
    <location>
        <begin position="400"/>
        <end position="424"/>
    </location>
</feature>
<evidence type="ECO:0000256" key="2">
    <source>
        <dbReference type="SAM" id="MobiDB-lite"/>
    </source>
</evidence>
<feature type="coiled-coil region" evidence="1">
    <location>
        <begin position="594"/>
        <end position="621"/>
    </location>
</feature>
<keyword evidence="3" id="KW-0732">Signal</keyword>
<evidence type="ECO:0000313" key="5">
    <source>
        <dbReference type="Proteomes" id="UP001164743"/>
    </source>
</evidence>
<feature type="region of interest" description="Disordered" evidence="2">
    <location>
        <begin position="51"/>
        <end position="73"/>
    </location>
</feature>
<feature type="compositionally biased region" description="Basic and acidic residues" evidence="2">
    <location>
        <begin position="343"/>
        <end position="393"/>
    </location>
</feature>
<feature type="region of interest" description="Disordered" evidence="2">
    <location>
        <begin position="150"/>
        <end position="313"/>
    </location>
</feature>
<feature type="compositionally biased region" description="Basic and acidic residues" evidence="2">
    <location>
        <begin position="219"/>
        <end position="250"/>
    </location>
</feature>
<organism evidence="4 5">
    <name type="scientific">Puccinia triticina</name>
    <dbReference type="NCBI Taxonomy" id="208348"/>
    <lineage>
        <taxon>Eukaryota</taxon>
        <taxon>Fungi</taxon>
        <taxon>Dikarya</taxon>
        <taxon>Basidiomycota</taxon>
        <taxon>Pucciniomycotina</taxon>
        <taxon>Pucciniomycetes</taxon>
        <taxon>Pucciniales</taxon>
        <taxon>Pucciniaceae</taxon>
        <taxon>Puccinia</taxon>
    </lineage>
</organism>
<evidence type="ECO:0000313" key="4">
    <source>
        <dbReference type="EMBL" id="WAQ85888.1"/>
    </source>
</evidence>
<proteinExistence type="predicted"/>
<dbReference type="GeneID" id="77811126"/>
<evidence type="ECO:0000256" key="3">
    <source>
        <dbReference type="SAM" id="SignalP"/>
    </source>
</evidence>